<protein>
    <recommendedName>
        <fullName evidence="6">LRRCT domain-containing protein</fullName>
    </recommendedName>
</protein>
<name>A0A1Y1MDJ7_PHOPY</name>
<dbReference type="SUPFAM" id="SSF52058">
    <property type="entry name" value="L domain-like"/>
    <property type="match status" value="1"/>
</dbReference>
<dbReference type="EMBL" id="GEZM01034526">
    <property type="protein sequence ID" value="JAV83743.1"/>
    <property type="molecule type" value="Transcribed_RNA"/>
</dbReference>
<dbReference type="PROSITE" id="PS51450">
    <property type="entry name" value="LRR"/>
    <property type="match status" value="1"/>
</dbReference>
<dbReference type="Pfam" id="PF13855">
    <property type="entry name" value="LRR_8"/>
    <property type="match status" value="1"/>
</dbReference>
<keyword evidence="2 4" id="KW-0732">Signal</keyword>
<dbReference type="InterPro" id="IPR003591">
    <property type="entry name" value="Leu-rich_rpt_typical-subtyp"/>
</dbReference>
<dbReference type="AlphaFoldDB" id="A0A1Y1MDJ7"/>
<dbReference type="InterPro" id="IPR032675">
    <property type="entry name" value="LRR_dom_sf"/>
</dbReference>
<dbReference type="PANTHER" id="PTHR24369">
    <property type="entry name" value="ANTIGEN BSP, PUTATIVE-RELATED"/>
    <property type="match status" value="1"/>
</dbReference>
<evidence type="ECO:0000256" key="2">
    <source>
        <dbReference type="ARBA" id="ARBA00022729"/>
    </source>
</evidence>
<keyword evidence="1" id="KW-0433">Leucine-rich repeat</keyword>
<dbReference type="EMBL" id="GEZM01034525">
    <property type="protein sequence ID" value="JAV83744.1"/>
    <property type="molecule type" value="Transcribed_RNA"/>
</dbReference>
<dbReference type="InterPro" id="IPR001611">
    <property type="entry name" value="Leu-rich_rpt"/>
</dbReference>
<dbReference type="Pfam" id="PF00560">
    <property type="entry name" value="LRR_1"/>
    <property type="match status" value="1"/>
</dbReference>
<reference evidence="5" key="1">
    <citation type="journal article" date="2016" name="Sci. Rep.">
        <title>Molecular characterization of firefly nuptial gifts: a multi-omics approach sheds light on postcopulatory sexual selection.</title>
        <authorList>
            <person name="Al-Wathiqui N."/>
            <person name="Fallon T.R."/>
            <person name="South A."/>
            <person name="Weng J.K."/>
            <person name="Lewis S.M."/>
        </authorList>
    </citation>
    <scope>NUCLEOTIDE SEQUENCE</scope>
</reference>
<accession>A0A1Y1MDJ7</accession>
<proteinExistence type="predicted"/>
<sequence length="345" mass="39742">MFKTWVILFLIKLSVQCQVPSFDYNMMEVNGESQEINGCISPDKILYKGEISNIKVKHQNIQNLNYGAVQKISSRFFIDFVNTSIAIIREGAFLDLPQLHLINFEGNDLSWISENAFKDLPSLTEIYLDHNKIQDISPRAFNNLPELAKASLRGNTLASFDQSWFYKTPDLQFLNLGQNRLRNIQRGAFIKLPSLTRLWLDKNQIQFVDKDALKGLKNLKYLSLTDNKLKNFDFNFYAPSKSISVSINYNNITYISDEMLDVIGSKFLYLLITGNPLQCACLDKLIQLSDTFNMHVPQLKFTQSGAVCTIPKTKPNQCLERRDDDFQEGFWISFKREHTSTETLD</sequence>
<evidence type="ECO:0000313" key="5">
    <source>
        <dbReference type="EMBL" id="JAV83743.1"/>
    </source>
</evidence>
<dbReference type="PANTHER" id="PTHR24369:SF210">
    <property type="entry name" value="CHAOPTIN-RELATED"/>
    <property type="match status" value="1"/>
</dbReference>
<feature type="signal peptide" evidence="4">
    <location>
        <begin position="1"/>
        <end position="17"/>
    </location>
</feature>
<dbReference type="GO" id="GO:0005886">
    <property type="term" value="C:plasma membrane"/>
    <property type="evidence" value="ECO:0007669"/>
    <property type="project" value="TreeGrafter"/>
</dbReference>
<evidence type="ECO:0000256" key="4">
    <source>
        <dbReference type="SAM" id="SignalP"/>
    </source>
</evidence>
<feature type="chain" id="PRO_5011907463" description="LRRCT domain-containing protein" evidence="4">
    <location>
        <begin position="18"/>
        <end position="345"/>
    </location>
</feature>
<evidence type="ECO:0000256" key="3">
    <source>
        <dbReference type="ARBA" id="ARBA00022737"/>
    </source>
</evidence>
<organism evidence="5">
    <name type="scientific">Photinus pyralis</name>
    <name type="common">Common eastern firefly</name>
    <name type="synonym">Lampyris pyralis</name>
    <dbReference type="NCBI Taxonomy" id="7054"/>
    <lineage>
        <taxon>Eukaryota</taxon>
        <taxon>Metazoa</taxon>
        <taxon>Ecdysozoa</taxon>
        <taxon>Arthropoda</taxon>
        <taxon>Hexapoda</taxon>
        <taxon>Insecta</taxon>
        <taxon>Pterygota</taxon>
        <taxon>Neoptera</taxon>
        <taxon>Endopterygota</taxon>
        <taxon>Coleoptera</taxon>
        <taxon>Polyphaga</taxon>
        <taxon>Elateriformia</taxon>
        <taxon>Elateroidea</taxon>
        <taxon>Lampyridae</taxon>
        <taxon>Lampyrinae</taxon>
        <taxon>Photinus</taxon>
    </lineage>
</organism>
<dbReference type="SMART" id="SM00369">
    <property type="entry name" value="LRR_TYP"/>
    <property type="match status" value="5"/>
</dbReference>
<evidence type="ECO:0000256" key="1">
    <source>
        <dbReference type="ARBA" id="ARBA00022614"/>
    </source>
</evidence>
<dbReference type="Gene3D" id="3.80.10.10">
    <property type="entry name" value="Ribonuclease Inhibitor"/>
    <property type="match status" value="2"/>
</dbReference>
<keyword evidence="3" id="KW-0677">Repeat</keyword>
<evidence type="ECO:0008006" key="6">
    <source>
        <dbReference type="Google" id="ProtNLM"/>
    </source>
</evidence>
<dbReference type="InterPro" id="IPR050541">
    <property type="entry name" value="LRR_TM_domain-containing"/>
</dbReference>